<evidence type="ECO:0000313" key="3">
    <source>
        <dbReference type="Proteomes" id="UP000242310"/>
    </source>
</evidence>
<dbReference type="AlphaFoldDB" id="A0A2P8HWA8"/>
<protein>
    <submittedName>
        <fullName evidence="2">Uncharacterized protein YpbB</fullName>
    </submittedName>
</protein>
<evidence type="ECO:0000259" key="1">
    <source>
        <dbReference type="Pfam" id="PF14493"/>
    </source>
</evidence>
<keyword evidence="3" id="KW-1185">Reference proteome</keyword>
<comment type="caution">
    <text evidence="2">The sequence shown here is derived from an EMBL/GenBank/DDBJ whole genome shotgun (WGS) entry which is preliminary data.</text>
</comment>
<dbReference type="InterPro" id="IPR008308">
    <property type="entry name" value="YpbB-like"/>
</dbReference>
<name>A0A2P8HWA8_9BACI</name>
<accession>A0A2P8HWA8</accession>
<sequence length="357" mass="40422">MQTRFSSMLLLHMLEKVETFRTPRSVYHIVTGKRSAQTLQDARWFHLDHWFHIYPHWREAAFYTEIDAALKTGWLALEEEGMYSVTPAGRAQLQMYQKDQPFPAAVNGWRFAAGSRAFWPRLHLAVHTLSHLAAKETSFRPAEGSAQVQQYIKAWLKGQRSTYQELAANLYSELERMLQELPASSAASAAGRLSGLGMSGRTLGQLAVSLNLEEERVKIEWLNALHFILQTLTKDPGDYPLLASLAADILAQPRLTYSASQTYRLLQKGMNLTEISAHRGLKNGTVEDHFVEIAGEADDFPLYEYVSPQIVEHVRQTVNDLETKKLRAVKEAIEASGQVVSYFQLRLALSTGEEMKR</sequence>
<dbReference type="InterPro" id="IPR029491">
    <property type="entry name" value="Helicase_HTH"/>
</dbReference>
<dbReference type="Pfam" id="PF14493">
    <property type="entry name" value="HTH_40"/>
    <property type="match status" value="1"/>
</dbReference>
<gene>
    <name evidence="2" type="ORF">B0H94_10369</name>
</gene>
<dbReference type="OrthoDB" id="2354672at2"/>
<evidence type="ECO:0000313" key="2">
    <source>
        <dbReference type="EMBL" id="PSL50458.1"/>
    </source>
</evidence>
<feature type="domain" description="Helicase Helix-turn-helix" evidence="1">
    <location>
        <begin position="258"/>
        <end position="349"/>
    </location>
</feature>
<dbReference type="EMBL" id="PYAV01000003">
    <property type="protein sequence ID" value="PSL50458.1"/>
    <property type="molecule type" value="Genomic_DNA"/>
</dbReference>
<proteinExistence type="predicted"/>
<dbReference type="RefSeq" id="WP_106587789.1">
    <property type="nucleotide sequence ID" value="NZ_PYAV01000003.1"/>
</dbReference>
<reference evidence="2 3" key="1">
    <citation type="submission" date="2018-03" db="EMBL/GenBank/DDBJ databases">
        <title>Genomic Encyclopedia of Type Strains, Phase III (KMG-III): the genomes of soil and plant-associated and newly described type strains.</title>
        <authorList>
            <person name="Whitman W."/>
        </authorList>
    </citation>
    <scope>NUCLEOTIDE SEQUENCE [LARGE SCALE GENOMIC DNA]</scope>
    <source>
        <strain evidence="2 3">CGMCC 1.07653</strain>
    </source>
</reference>
<organism evidence="2 3">
    <name type="scientific">Salsuginibacillus halophilus</name>
    <dbReference type="NCBI Taxonomy" id="517424"/>
    <lineage>
        <taxon>Bacteria</taxon>
        <taxon>Bacillati</taxon>
        <taxon>Bacillota</taxon>
        <taxon>Bacilli</taxon>
        <taxon>Bacillales</taxon>
        <taxon>Bacillaceae</taxon>
        <taxon>Salsuginibacillus</taxon>
    </lineage>
</organism>
<dbReference type="Proteomes" id="UP000242310">
    <property type="component" value="Unassembled WGS sequence"/>
</dbReference>
<dbReference type="PIRSF" id="PIRSF021350">
    <property type="entry name" value="UCP021350"/>
    <property type="match status" value="1"/>
</dbReference>